<gene>
    <name evidence="2" type="ORF">STAS_23794</name>
</gene>
<feature type="compositionally biased region" description="Polar residues" evidence="1">
    <location>
        <begin position="1"/>
        <end position="12"/>
    </location>
</feature>
<evidence type="ECO:0000313" key="2">
    <source>
        <dbReference type="EMBL" id="GER46743.1"/>
    </source>
</evidence>
<reference evidence="3" key="1">
    <citation type="journal article" date="2019" name="Curr. Biol.">
        <title>Genome Sequence of Striga asiatica Provides Insight into the Evolution of Plant Parasitism.</title>
        <authorList>
            <person name="Yoshida S."/>
            <person name="Kim S."/>
            <person name="Wafula E.K."/>
            <person name="Tanskanen J."/>
            <person name="Kim Y.M."/>
            <person name="Honaas L."/>
            <person name="Yang Z."/>
            <person name="Spallek T."/>
            <person name="Conn C.E."/>
            <person name="Ichihashi Y."/>
            <person name="Cheong K."/>
            <person name="Cui S."/>
            <person name="Der J.P."/>
            <person name="Gundlach H."/>
            <person name="Jiao Y."/>
            <person name="Hori C."/>
            <person name="Ishida J.K."/>
            <person name="Kasahara H."/>
            <person name="Kiba T."/>
            <person name="Kim M.S."/>
            <person name="Koo N."/>
            <person name="Laohavisit A."/>
            <person name="Lee Y.H."/>
            <person name="Lumba S."/>
            <person name="McCourt P."/>
            <person name="Mortimer J.C."/>
            <person name="Mutuku J.M."/>
            <person name="Nomura T."/>
            <person name="Sasaki-Sekimoto Y."/>
            <person name="Seto Y."/>
            <person name="Wang Y."/>
            <person name="Wakatake T."/>
            <person name="Sakakibara H."/>
            <person name="Demura T."/>
            <person name="Yamaguchi S."/>
            <person name="Yoneyama K."/>
            <person name="Manabe R.I."/>
            <person name="Nelson D.C."/>
            <person name="Schulman A.H."/>
            <person name="Timko M.P."/>
            <person name="dePamphilis C.W."/>
            <person name="Choi D."/>
            <person name="Shirasu K."/>
        </authorList>
    </citation>
    <scope>NUCLEOTIDE SEQUENCE [LARGE SCALE GENOMIC DNA]</scope>
    <source>
        <strain evidence="3">cv. UVA1</strain>
    </source>
</reference>
<dbReference type="OrthoDB" id="1937002at2759"/>
<dbReference type="Proteomes" id="UP000325081">
    <property type="component" value="Unassembled WGS sequence"/>
</dbReference>
<evidence type="ECO:0000313" key="3">
    <source>
        <dbReference type="Proteomes" id="UP000325081"/>
    </source>
</evidence>
<dbReference type="AlphaFoldDB" id="A0A5A7QMX1"/>
<feature type="region of interest" description="Disordered" evidence="1">
    <location>
        <begin position="1"/>
        <end position="27"/>
    </location>
</feature>
<feature type="region of interest" description="Disordered" evidence="1">
    <location>
        <begin position="226"/>
        <end position="245"/>
    </location>
</feature>
<proteinExistence type="predicted"/>
<keyword evidence="3" id="KW-1185">Reference proteome</keyword>
<name>A0A5A7QMX1_STRAF</name>
<organism evidence="2 3">
    <name type="scientific">Striga asiatica</name>
    <name type="common">Asiatic witchweed</name>
    <name type="synonym">Buchnera asiatica</name>
    <dbReference type="NCBI Taxonomy" id="4170"/>
    <lineage>
        <taxon>Eukaryota</taxon>
        <taxon>Viridiplantae</taxon>
        <taxon>Streptophyta</taxon>
        <taxon>Embryophyta</taxon>
        <taxon>Tracheophyta</taxon>
        <taxon>Spermatophyta</taxon>
        <taxon>Magnoliopsida</taxon>
        <taxon>eudicotyledons</taxon>
        <taxon>Gunneridae</taxon>
        <taxon>Pentapetalae</taxon>
        <taxon>asterids</taxon>
        <taxon>lamiids</taxon>
        <taxon>Lamiales</taxon>
        <taxon>Orobanchaceae</taxon>
        <taxon>Buchnereae</taxon>
        <taxon>Striga</taxon>
    </lineage>
</organism>
<comment type="caution">
    <text evidence="2">The sequence shown here is derived from an EMBL/GenBank/DDBJ whole genome shotgun (WGS) entry which is preliminary data.</text>
</comment>
<protein>
    <submittedName>
        <fullName evidence="2">Growth-regulating factor 1</fullName>
    </submittedName>
</protein>
<dbReference type="EMBL" id="BKCP01007626">
    <property type="protein sequence ID" value="GER46743.1"/>
    <property type="molecule type" value="Genomic_DNA"/>
</dbReference>
<sequence length="280" mass="29777">MKAPPQISTENNLGCPFGDPNGGANEAMAPADLMHRREYRHLSPPPQLSSLGAQNPANSSQPLAIFNSCSAEPYKSTGRKSFGTILENDNLVIETQKGAQGDLGLIMENDAFPNKGSSSVYIPNELSNQDYCSNQVDHQMPTFTDFPIDLVNAWSIDNLNDNSNNYSSLPADSEGFSPWLNLSMGLAGGPALDQEIGVAVDFCDENVRWSSGPVYYSEPFGQGGPLAEALGPNPTSPHDSVSGLGTAVSSPSGVIQRTLFSHSDGSVCNSPLEIGLPRMK</sequence>
<evidence type="ECO:0000256" key="1">
    <source>
        <dbReference type="SAM" id="MobiDB-lite"/>
    </source>
</evidence>
<accession>A0A5A7QMX1</accession>